<dbReference type="InterPro" id="IPR051876">
    <property type="entry name" value="ODA-DC/CCD"/>
</dbReference>
<dbReference type="Pfam" id="PF21773">
    <property type="entry name" value="ODAD1_CC"/>
    <property type="match status" value="1"/>
</dbReference>
<dbReference type="Proteomes" id="UP000187209">
    <property type="component" value="Unassembled WGS sequence"/>
</dbReference>
<evidence type="ECO:0000256" key="1">
    <source>
        <dbReference type="ARBA" id="ARBA00023054"/>
    </source>
</evidence>
<evidence type="ECO:0000256" key="3">
    <source>
        <dbReference type="SAM" id="MobiDB-lite"/>
    </source>
</evidence>
<evidence type="ECO:0000313" key="5">
    <source>
        <dbReference type="EMBL" id="OMJ65654.1"/>
    </source>
</evidence>
<comment type="caution">
    <text evidence="5">The sequence shown here is derived from an EMBL/GenBank/DDBJ whole genome shotgun (WGS) entry which is preliminary data.</text>
</comment>
<proteinExistence type="predicted"/>
<dbReference type="PANTHER" id="PTHR21694">
    <property type="entry name" value="COILED-COIL DOMAIN-CONTAINING PROTEIN 63"/>
    <property type="match status" value="1"/>
</dbReference>
<feature type="coiled-coil region" evidence="2">
    <location>
        <begin position="11"/>
        <end position="253"/>
    </location>
</feature>
<evidence type="ECO:0000256" key="2">
    <source>
        <dbReference type="SAM" id="Coils"/>
    </source>
</evidence>
<protein>
    <recommendedName>
        <fullName evidence="4">ODAD1 central coiled coil region domain-containing protein</fullName>
    </recommendedName>
</protein>
<keyword evidence="1 2" id="KW-0175">Coiled coil</keyword>
<evidence type="ECO:0000259" key="4">
    <source>
        <dbReference type="Pfam" id="PF21773"/>
    </source>
</evidence>
<dbReference type="OrthoDB" id="6766775at2759"/>
<feature type="domain" description="ODAD1 central coiled coil region" evidence="4">
    <location>
        <begin position="129"/>
        <end position="414"/>
    </location>
</feature>
<feature type="region of interest" description="Disordered" evidence="3">
    <location>
        <begin position="448"/>
        <end position="494"/>
    </location>
</feature>
<dbReference type="AlphaFoldDB" id="A0A1R2AMD3"/>
<evidence type="ECO:0000313" key="6">
    <source>
        <dbReference type="Proteomes" id="UP000187209"/>
    </source>
</evidence>
<reference evidence="5 6" key="1">
    <citation type="submission" date="2016-11" db="EMBL/GenBank/DDBJ databases">
        <title>The macronuclear genome of Stentor coeruleus: a giant cell with tiny introns.</title>
        <authorList>
            <person name="Slabodnick M."/>
            <person name="Ruby J.G."/>
            <person name="Reiff S.B."/>
            <person name="Swart E.C."/>
            <person name="Gosai S."/>
            <person name="Prabakaran S."/>
            <person name="Witkowska E."/>
            <person name="Larue G.E."/>
            <person name="Fisher S."/>
            <person name="Freeman R.M."/>
            <person name="Gunawardena J."/>
            <person name="Chu W."/>
            <person name="Stover N.A."/>
            <person name="Gregory B.D."/>
            <person name="Nowacki M."/>
            <person name="Derisi J."/>
            <person name="Roy S.W."/>
            <person name="Marshall W.F."/>
            <person name="Sood P."/>
        </authorList>
    </citation>
    <scope>NUCLEOTIDE SEQUENCE [LARGE SCALE GENOMIC DNA]</scope>
    <source>
        <strain evidence="5">WM001</strain>
    </source>
</reference>
<dbReference type="InterPro" id="IPR049258">
    <property type="entry name" value="ODAD1_CC"/>
</dbReference>
<dbReference type="PANTHER" id="PTHR21694:SF18">
    <property type="entry name" value="COILED-COIL DOMAIN-CONTAINING PROTEIN 63"/>
    <property type="match status" value="1"/>
</dbReference>
<feature type="coiled-coil region" evidence="2">
    <location>
        <begin position="322"/>
        <end position="393"/>
    </location>
</feature>
<name>A0A1R2AMD3_9CILI</name>
<gene>
    <name evidence="5" type="ORF">SteCoe_37836</name>
</gene>
<sequence>MEEDRNPQEIIAELQRKIRFASNDIKTYTEDAQGKIKKQRSQINKLKKDNQNLKEELSNMQKSREPRPMTRVSSIIDTPEAFQEKIDIESKKLKELDSNIKIIQEKLFKQREQIGGINASRDNANALNKQLRILENRLDKANQKFNEAIAQNKVLREEIDNLRRERVIFDNIYQNLEKELQNKRKDMANIIEAANSAYELRDKAQDELTTIKEQAKKEQTEFEKEWKNLNKLIEQDKKMKDFLKLRLQEKEQAQNSDAPKHEEEILKKKNKVDPQVIAAEKVKSYEEAFNKIQSATGIQDIDVLVNTFIKAEDKNFTLFKFVNELSNDIETLEKQIQELEIEIAACKGQEEAGYLMSTKAAFEEKLDKYMRKAESYDKKYEESQKNLNNLKEEVTKFFYSIDCHKQLANEFLGETVTENNIKQYLTLTEQRCNEIFQAYALMQIQKGKGDFSMPGPQAPPSGNPPRIEAPLVKDDMSGDDEEELETEKPLSTEEFRVRAAERALQLDFQQKNKSKQIKSKNKK</sequence>
<organism evidence="5 6">
    <name type="scientific">Stentor coeruleus</name>
    <dbReference type="NCBI Taxonomy" id="5963"/>
    <lineage>
        <taxon>Eukaryota</taxon>
        <taxon>Sar</taxon>
        <taxon>Alveolata</taxon>
        <taxon>Ciliophora</taxon>
        <taxon>Postciliodesmatophora</taxon>
        <taxon>Heterotrichea</taxon>
        <taxon>Heterotrichida</taxon>
        <taxon>Stentoridae</taxon>
        <taxon>Stentor</taxon>
    </lineage>
</organism>
<keyword evidence="6" id="KW-1185">Reference proteome</keyword>
<dbReference type="EMBL" id="MPUH01002010">
    <property type="protein sequence ID" value="OMJ65654.1"/>
    <property type="molecule type" value="Genomic_DNA"/>
</dbReference>
<accession>A0A1R2AMD3</accession>